<feature type="chain" id="PRO_5018006533" evidence="2">
    <location>
        <begin position="23"/>
        <end position="758"/>
    </location>
</feature>
<evidence type="ECO:0000256" key="1">
    <source>
        <dbReference type="SAM" id="MobiDB-lite"/>
    </source>
</evidence>
<feature type="region of interest" description="Disordered" evidence="1">
    <location>
        <begin position="27"/>
        <end position="53"/>
    </location>
</feature>
<dbReference type="InterPro" id="IPR051200">
    <property type="entry name" value="Host-pathogen_enzymatic-act"/>
</dbReference>
<dbReference type="Proteomes" id="UP000279962">
    <property type="component" value="Chromosome"/>
</dbReference>
<dbReference type="PANTHER" id="PTHR47197:SF3">
    <property type="entry name" value="DIHYDRO-HEME D1 DEHYDROGENASE"/>
    <property type="match status" value="1"/>
</dbReference>
<protein>
    <submittedName>
        <fullName evidence="3">Uncharacterized protein</fullName>
    </submittedName>
</protein>
<dbReference type="EMBL" id="CP033133">
    <property type="protein sequence ID" value="AYO56067.1"/>
    <property type="molecule type" value="Genomic_DNA"/>
</dbReference>
<evidence type="ECO:0000313" key="3">
    <source>
        <dbReference type="EMBL" id="AYO56067.1"/>
    </source>
</evidence>
<dbReference type="SUPFAM" id="SSF63825">
    <property type="entry name" value="YWTD domain"/>
    <property type="match status" value="1"/>
</dbReference>
<feature type="compositionally biased region" description="Basic and acidic residues" evidence="1">
    <location>
        <begin position="37"/>
        <end position="53"/>
    </location>
</feature>
<dbReference type="Gene3D" id="2.130.10.10">
    <property type="entry name" value="YVTN repeat-like/Quinoprotein amine dehydrogenase"/>
    <property type="match status" value="1"/>
</dbReference>
<proteinExistence type="predicted"/>
<sequence>MKKTYLALSLGIILSIGQPSYAESEDTSASAYADASMGEHVHSEPDAEESRESFRADVERLYPQYFKIDADDSLYSQFVEDYKNRQFWTKYFTRSAQYLNLYKTTLSNTQARKIDPSLSKLDAMLYSDLTQINLEFAQIQKALSPYVEFNQVILNNIQIDQPYPLFNDEQGSNYRYALNDMKEVQEKQQEKLLQLTKHIDQYQEKLDEFGSIVSKRVRKQHQENINYLNQQALAIGHYLTANIKAYDAFIATYHELDNYDAEHASSYAKQYQRAAQTEANIKKVKALLAVIPSEQEAQQKSSALEQEMDQLKGATSYCSYLWRGDDFSEIAYYVEKPKQQFLNECAERKTEVRKFYDQHVFVAPVPSQIAPIQNMNSMADFKRYGDDLYYTETEKNAVYRFNLKSLKEELIYEHRLSREEDGCDHNMCRGVGATDLVLSHDGKTAYVTSLDYDQVFAIDLATQQVVQKFAVGRYPRKILLDAKGSNLYVYNGVGNSISRIQLKSGNIKTVALPDNYQEHFCREIGMSFESDQKAIRILGDWSDHPYIYMNTDNFSFYELNYDIPEKVLYQVDPYRSVVEFYHDSTIQIGIYDIRVAQAVNLILVEEDAFKEKDPDSDTSVYHRYQDLASKTQPVLMGYLGDDYLYYVEQANFSRFDDLNTAFKAENLDLYLLNLVDQRQQDSEKVTLKLPSKPAKVELLENGKILILLERGYIDDASVPAQVMIIDPKESNTQQILESNKSKLLSHSKLDVIDLYSKE</sequence>
<keyword evidence="2" id="KW-0732">Signal</keyword>
<dbReference type="InterPro" id="IPR015943">
    <property type="entry name" value="WD40/YVTN_repeat-like_dom_sf"/>
</dbReference>
<reference evidence="3 4" key="1">
    <citation type="submission" date="2018-10" db="EMBL/GenBank/DDBJ databases">
        <title>The complete genome of Acinetobacter wuhouensis strain WCHAW010062.</title>
        <authorList>
            <person name="Hu Y."/>
            <person name="Long H."/>
            <person name="Feng Y."/>
            <person name="Zong Z."/>
        </authorList>
    </citation>
    <scope>NUCLEOTIDE SEQUENCE [LARGE SCALE GENOMIC DNA]</scope>
    <source>
        <strain evidence="3 4">WCHAW010062</strain>
    </source>
</reference>
<evidence type="ECO:0000313" key="4">
    <source>
        <dbReference type="Proteomes" id="UP000279962"/>
    </source>
</evidence>
<dbReference type="AlphaFoldDB" id="A0A3G2T8L6"/>
<accession>A0A3G2T8L6</accession>
<organism evidence="3 4">
    <name type="scientific">Acinetobacter wuhouensis</name>
    <dbReference type="NCBI Taxonomy" id="1879050"/>
    <lineage>
        <taxon>Bacteria</taxon>
        <taxon>Pseudomonadati</taxon>
        <taxon>Pseudomonadota</taxon>
        <taxon>Gammaproteobacteria</taxon>
        <taxon>Moraxellales</taxon>
        <taxon>Moraxellaceae</taxon>
        <taxon>Acinetobacter</taxon>
    </lineage>
</organism>
<evidence type="ECO:0000256" key="2">
    <source>
        <dbReference type="SAM" id="SignalP"/>
    </source>
</evidence>
<dbReference type="PANTHER" id="PTHR47197">
    <property type="entry name" value="PROTEIN NIRF"/>
    <property type="match status" value="1"/>
</dbReference>
<feature type="signal peptide" evidence="2">
    <location>
        <begin position="1"/>
        <end position="22"/>
    </location>
</feature>
<name>A0A3G2T8L6_9GAMM</name>
<dbReference type="RefSeq" id="WP_087552629.1">
    <property type="nucleotide sequence ID" value="NZ_CP033133.1"/>
</dbReference>
<gene>
    <name evidence="3" type="ORF">CDG68_21585</name>
</gene>